<dbReference type="GO" id="GO:0008977">
    <property type="term" value="F:prephenate dehydrogenase (NAD+) activity"/>
    <property type="evidence" value="ECO:0007669"/>
    <property type="project" value="UniProtKB-EC"/>
</dbReference>
<dbReference type="NCBIfam" id="NF008400">
    <property type="entry name" value="PRK11199.1"/>
    <property type="match status" value="1"/>
</dbReference>
<reference evidence="3 4" key="1">
    <citation type="submission" date="2021-06" db="EMBL/GenBank/DDBJ databases">
        <title>Ulceroglandular infection and bacteremia caused by Francisella salimarina in an immunocompromised patient, France.</title>
        <authorList>
            <person name="Hennebique A."/>
            <person name="Caspar Y."/>
            <person name="Maurin M."/>
            <person name="Boisset S."/>
            <person name="Pelloux I."/>
            <person name="Gallego-Hernanz M.P."/>
            <person name="Burucoa C."/>
            <person name="Cazenave-Roblot F."/>
            <person name="Plouzeau C."/>
            <person name="Rammaert B."/>
        </authorList>
    </citation>
    <scope>NUCLEOTIDE SEQUENCE [LARGE SCALE GENOMIC DNA]</scope>
    <source>
        <strain evidence="3 4">CHUGA-F75</strain>
    </source>
</reference>
<dbReference type="RefSeq" id="WP_216692189.1">
    <property type="nucleotide sequence ID" value="NZ_CP076680.1"/>
</dbReference>
<dbReference type="GO" id="GO:0004665">
    <property type="term" value="F:prephenate dehydrogenase (NADP+) activity"/>
    <property type="evidence" value="ECO:0007669"/>
    <property type="project" value="InterPro"/>
</dbReference>
<dbReference type="InterPro" id="IPR046825">
    <property type="entry name" value="PDH_C"/>
</dbReference>
<dbReference type="Pfam" id="PF20463">
    <property type="entry name" value="PDH_C"/>
    <property type="match status" value="1"/>
</dbReference>
<dbReference type="Proteomes" id="UP000683421">
    <property type="component" value="Chromosome"/>
</dbReference>
<name>A0AAJ4NPF9_9GAMM</name>
<dbReference type="EC" id="1.3.1.12" evidence="3"/>
<dbReference type="InterPro" id="IPR050812">
    <property type="entry name" value="Preph/Arog_dehydrog"/>
</dbReference>
<evidence type="ECO:0000256" key="1">
    <source>
        <dbReference type="ARBA" id="ARBA00023002"/>
    </source>
</evidence>
<dbReference type="PANTHER" id="PTHR21363">
    <property type="entry name" value="PREPHENATE DEHYDROGENASE"/>
    <property type="match status" value="1"/>
</dbReference>
<keyword evidence="1 3" id="KW-0560">Oxidoreductase</keyword>
<dbReference type="PROSITE" id="PS51176">
    <property type="entry name" value="PDH_ADH"/>
    <property type="match status" value="1"/>
</dbReference>
<keyword evidence="4" id="KW-1185">Reference proteome</keyword>
<protein>
    <submittedName>
        <fullName evidence="3">Bifunctional chorismate mutase/prephenate dehydrogenase</fullName>
        <ecNumber evidence="3">1.3.1.12</ecNumber>
        <ecNumber evidence="3">5.4.99.5</ecNumber>
    </submittedName>
</protein>
<dbReference type="GO" id="GO:0004106">
    <property type="term" value="F:chorismate mutase activity"/>
    <property type="evidence" value="ECO:0007669"/>
    <property type="project" value="UniProtKB-EC"/>
</dbReference>
<dbReference type="InterPro" id="IPR003099">
    <property type="entry name" value="Prephen_DH"/>
</dbReference>
<dbReference type="EC" id="5.4.99.5" evidence="3"/>
<dbReference type="KEGG" id="fsr:KQR59_00160"/>
<dbReference type="AlphaFoldDB" id="A0AAJ4NPF9"/>
<keyword evidence="3" id="KW-0413">Isomerase</keyword>
<evidence type="ECO:0000313" key="4">
    <source>
        <dbReference type="Proteomes" id="UP000683421"/>
    </source>
</evidence>
<dbReference type="EMBL" id="CP076680">
    <property type="protein sequence ID" value="QWU99331.1"/>
    <property type="molecule type" value="Genomic_DNA"/>
</dbReference>
<dbReference type="InterPro" id="IPR046826">
    <property type="entry name" value="PDH_N"/>
</dbReference>
<gene>
    <name evidence="3" type="primary">tyrA</name>
    <name evidence="3" type="ORF">KQR59_00160</name>
</gene>
<evidence type="ECO:0000313" key="3">
    <source>
        <dbReference type="EMBL" id="QWU99331.1"/>
    </source>
</evidence>
<dbReference type="PANTHER" id="PTHR21363:SF0">
    <property type="entry name" value="PREPHENATE DEHYDROGENASE [NADP(+)]"/>
    <property type="match status" value="1"/>
</dbReference>
<feature type="domain" description="Prephenate/arogenate dehydrogenase" evidence="2">
    <location>
        <begin position="3"/>
        <end position="268"/>
    </location>
</feature>
<proteinExistence type="predicted"/>
<dbReference type="GO" id="GO:0070403">
    <property type="term" value="F:NAD+ binding"/>
    <property type="evidence" value="ECO:0007669"/>
    <property type="project" value="InterPro"/>
</dbReference>
<accession>A0AAJ4NPF9</accession>
<evidence type="ECO:0000259" key="2">
    <source>
        <dbReference type="PROSITE" id="PS51176"/>
    </source>
</evidence>
<dbReference type="Pfam" id="PF02153">
    <property type="entry name" value="PDH_N"/>
    <property type="match status" value="1"/>
</dbReference>
<dbReference type="GO" id="GO:0006571">
    <property type="term" value="P:tyrosine biosynthetic process"/>
    <property type="evidence" value="ECO:0007669"/>
    <property type="project" value="InterPro"/>
</dbReference>
<organism evidence="3 4">
    <name type="scientific">Francisella salimarina</name>
    <dbReference type="NCBI Taxonomy" id="2599927"/>
    <lineage>
        <taxon>Bacteria</taxon>
        <taxon>Pseudomonadati</taxon>
        <taxon>Pseudomonadota</taxon>
        <taxon>Gammaproteobacteria</taxon>
        <taxon>Thiotrichales</taxon>
        <taxon>Francisellaceae</taxon>
        <taxon>Francisella</taxon>
    </lineage>
</organism>
<sequence length="279" mass="31707">MQKRICIIGGNGEMGQMTQNIFGKFLPEYTLTIFGHNDWQNPEQKLANQDIVILSVPIYMTDEIIKKTIPYLSEGTILADYTSIKKEPLDSMLANYDGPVVGLHPIFGPTISSPDNQVIVVCDGKQQDKYQYFIDDLARIGFSIEKMTAEEHDEAMTFIQGIEHFSVYCLGLFLKHKNVDIQKMLKLASPVYKMELNIVGRLFSQGPGLYADIIMSDKQRQQTIAEFAEFVNSNAEKVSDGDKQTFIENFKAVKEWMGDFAPQSYKNTDKLLLKKKGYE</sequence>